<protein>
    <submittedName>
        <fullName evidence="1">Uncharacterized protein</fullName>
    </submittedName>
</protein>
<dbReference type="OrthoDB" id="10635219at2759"/>
<evidence type="ECO:0000313" key="2">
    <source>
        <dbReference type="Proteomes" id="UP000198211"/>
    </source>
</evidence>
<name>A0A225VSA0_9STRA</name>
<sequence length="214" mass="25350">MRPKEHCPRDDLPCCPDTDLDSAMEVDALKRVPAGLLWDDLRQDVPMLMLTGLTYEDALQLLRGVHQTDLAIRDFQSLSEDELLIIEICDRDVTSTFRIFGIKMKFSDKIQTIGFPDYEPHKHETKYLKDRWSMEAYPNAWESKIFDFVLPWVQMFEGCSKEFYFNHAHDLSKGILRGIKEYLESMEEHAEGWWYILHWFTISMEDDRAKEIYL</sequence>
<comment type="caution">
    <text evidence="1">The sequence shown here is derived from an EMBL/GenBank/DDBJ whole genome shotgun (WGS) entry which is preliminary data.</text>
</comment>
<proteinExistence type="predicted"/>
<gene>
    <name evidence="1" type="ORF">PHMEG_00019483</name>
</gene>
<dbReference type="Proteomes" id="UP000198211">
    <property type="component" value="Unassembled WGS sequence"/>
</dbReference>
<dbReference type="AlphaFoldDB" id="A0A225VSA0"/>
<evidence type="ECO:0000313" key="1">
    <source>
        <dbReference type="EMBL" id="OWZ08034.1"/>
    </source>
</evidence>
<organism evidence="1 2">
    <name type="scientific">Phytophthora megakarya</name>
    <dbReference type="NCBI Taxonomy" id="4795"/>
    <lineage>
        <taxon>Eukaryota</taxon>
        <taxon>Sar</taxon>
        <taxon>Stramenopiles</taxon>
        <taxon>Oomycota</taxon>
        <taxon>Peronosporomycetes</taxon>
        <taxon>Peronosporales</taxon>
        <taxon>Peronosporaceae</taxon>
        <taxon>Phytophthora</taxon>
    </lineage>
</organism>
<keyword evidence="2" id="KW-1185">Reference proteome</keyword>
<dbReference type="EMBL" id="NBNE01003304">
    <property type="protein sequence ID" value="OWZ08034.1"/>
    <property type="molecule type" value="Genomic_DNA"/>
</dbReference>
<reference evidence="2" key="1">
    <citation type="submission" date="2017-03" db="EMBL/GenBank/DDBJ databases">
        <title>Phytopthora megakarya and P. palmivora, two closely related causual agents of cacao black pod achieved similar genome size and gene model numbers by different mechanisms.</title>
        <authorList>
            <person name="Ali S."/>
            <person name="Shao J."/>
            <person name="Larry D.J."/>
            <person name="Kronmiller B."/>
            <person name="Shen D."/>
            <person name="Strem M.D."/>
            <person name="Melnick R.L."/>
            <person name="Guiltinan M.J."/>
            <person name="Tyler B.M."/>
            <person name="Meinhardt L.W."/>
            <person name="Bailey B.A."/>
        </authorList>
    </citation>
    <scope>NUCLEOTIDE SEQUENCE [LARGE SCALE GENOMIC DNA]</scope>
    <source>
        <strain evidence="2">zdho120</strain>
    </source>
</reference>
<accession>A0A225VSA0</accession>